<reference evidence="17" key="1">
    <citation type="submission" date="2021-02" db="EMBL/GenBank/DDBJ databases">
        <authorList>
            <person name="Nowell W R."/>
        </authorList>
    </citation>
    <scope>NUCLEOTIDE SEQUENCE</scope>
</reference>
<dbReference type="GO" id="GO:0006508">
    <property type="term" value="P:proteolysis"/>
    <property type="evidence" value="ECO:0007669"/>
    <property type="project" value="UniProtKB-KW"/>
</dbReference>
<dbReference type="PANTHER" id="PTHR13800">
    <property type="entry name" value="TRANSIENT RECEPTOR POTENTIAL CATION CHANNEL, SUBFAMILY M, MEMBER 6"/>
    <property type="match status" value="1"/>
</dbReference>
<sequence length="2040" mass="235636">MKGKASLWEDLIVRHQEDPKFRSRTCSIFNVNSNYHGEPDKLCPCDRMVRRHSLVGECLQSKAAANGSNSWEPPTKFLDNTTHSAKVPINIYGTLQSGGCKFVRIDSRVPIKNIFQLILEDCGNHKPALIISVYGGAKYFTMPERLEREFIRGVMDAATMTDAWILTAGVNNGVSKLVGEGISHYRLLEEDLNRIKCIGMTMWGTVSENTRLELKTASKGSPRPLCQRQIPEIAQEDKETIELNHTHCILFDSGRLNEYLSDSQRHQFVTEACQDENDNHTCYPVTIIVEGGLGTLEVLESDIIGERPIVLIQGSGRLADVLAALVDQTSSPDRTQDWNPSKQEIEQALDRFYPNIPYAEVSSAIRRIQDISKEEHRHLLHVFSLDRDKNVAETIFKAIFKAKNKKSVDKDKDNETELLEEEKQRRNNEDKLVDLALEWNYFGGVLPILQARQGEMVKKKHDLMTADIARQKMLFLKSLEKNRPTFIEYFLSAGFDPLTLAEKDDTYRYQETILKLYNKSYEVMNTSHKNRVLTVFGSLPLESIKQLDYKLNKLIGSFFGSIYSTRDDSFSNRIKIDLSNRICTCCGSYEDIHDLRPMHIQDQIKLFQSRYTKHHMLRDLFLWAVFMDMPEMAKVLLLHVRSRICATLIASSIFKEYANSSHSVDLTEKFRMQALDFETYAATVLDQCYEYNDARACELLLRQIPLFGNVTCMQVAISSESSKLLETACFDQALNHVWFDKLGLTNRQASARLSQIPSVLSLGFLAPWLMTYRKEEKYSTTERQNEELSQEGINYYTDELKLEEQCSHYWTRFRYFHSSPMIKMLYHFLSYIWFLLVFSYMMLYHLDSRSEVQIPHWTEIYVIITVSTMFFEEARKTYYEYDARMIERWGSTGSTILTVLTNVFYITPYFLFYAGLGFRYATYNNNLLPTVRIIWGLDLEMWYIRSLKFVMALKFLGPKLFMLKNMLRDLFAFVYMIFIAIAAYGVVSRALVSYKKVPFTGRGIFSNIFYEPYWFIYGAVSDKDYLDNITDSEAGKDYAEAAATHVLLAFHMLFINILLLNLLVAVFADSIVKVQENTEFYWRYQRYSFVREYFERLPLSYPPLICISHLFLLFLTIRRTFCTKFFQSRVNIENHQTMLKTITPIFKMIPLKDSQNERWDLFENAATYVYARSVLEKDKNKDNLATDDDKPRRAMNTIDLSMTKSTIDQQQQNTIGDMKEEILTTLHAAVGETHRNLEQNHSRIENRLEQMSASIERLINKLERKRPHESISSKSTLEQGTSSSDTALIILFTMGGIFFAKENPKTKYYAQSTCLVQSRSYKTYQCTTRYSQYTCYGPTWVVLLNDFNLTASAVVESENRYRSSFDARRKADEYQIGSSYSCWYDTRNPRVAQWNKPSTTVAVILLACGGLSVLLCILFLFLGTILYPYRNQIYSELVQQYNSTHLFNDSEFPNRKSSLYYTPGFNRKLDLVVWKRPYEICSNPEFIVDEANRFDLDQGELGNCWFISAVSMITQNASIFERVCPLDQTFDKQYYAGIFHFRFWQFGKWVDVVIDDYLPTINNRLIFCQNAKEPNEFWAALLEKAYAKLSYSYEGTDAGQTTDALIDMTGGVEESFDTKEINDKDQFWQTLGTALKHDAMIGCSITVRGTIIWIGFCLICVFPQPDPSEREAKMTNGLVKGHAYAVTAAVRVKLLNGEIVQLVRCRNPWGNETEWNGAWSDGDTNNWNKVDSHTREQLHYQKQADGEFWMLYSDWLKNFEQVQICNLSPDSFEGQLSAQQGKRIAWHRTQFDGAWIKGQTAGGCGQPRIESFFTNPQYLINVTETDIEGGDGLCTIICACLQKYTRQKRQQTRVQQAEEYINLRLYRIKDSVNPSQVGQGYKFYPKDLERQGDTGSRLQRIISCVNTVEFISLGAYINKREVTGRFRVKPGNYILIPSTYEPDREGEFLIRIFTEGGSAGKSLTEEQPDIDPPSQIVDKAKYEFHDGNEQESKFSVIQWFEKLPESQQKLLKFGGYASVGIGIACCLGCFGKRYCCKNEN</sequence>
<gene>
    <name evidence="17" type="ORF">XAT740_LOCUS8267</name>
</gene>
<feature type="transmembrane region" description="Helical" evidence="15">
    <location>
        <begin position="970"/>
        <end position="992"/>
    </location>
</feature>
<dbReference type="InterPro" id="IPR022682">
    <property type="entry name" value="Calpain_domain_III"/>
</dbReference>
<feature type="transmembrane region" description="Helical" evidence="15">
    <location>
        <begin position="892"/>
        <end position="916"/>
    </location>
</feature>
<dbReference type="FunFam" id="3.90.70.10:FF:000001">
    <property type="entry name" value="Calpain-1 catalytic subunit"/>
    <property type="match status" value="1"/>
</dbReference>
<evidence type="ECO:0000256" key="9">
    <source>
        <dbReference type="ARBA" id="ARBA00023065"/>
    </source>
</evidence>
<protein>
    <recommendedName>
        <fullName evidence="16">Calpain catalytic domain-containing protein</fullName>
    </recommendedName>
</protein>
<evidence type="ECO:0000256" key="15">
    <source>
        <dbReference type="SAM" id="Phobius"/>
    </source>
</evidence>
<keyword evidence="11" id="KW-0407">Ion channel</keyword>
<dbReference type="InterPro" id="IPR033883">
    <property type="entry name" value="C2_III"/>
</dbReference>
<feature type="transmembrane region" description="Helical" evidence="15">
    <location>
        <begin position="1099"/>
        <end position="1117"/>
    </location>
</feature>
<comment type="similarity">
    <text evidence="2">Belongs to the peptidase C2 family.</text>
</comment>
<feature type="coiled-coil region" evidence="14">
    <location>
        <begin position="405"/>
        <end position="438"/>
    </location>
</feature>
<evidence type="ECO:0000256" key="14">
    <source>
        <dbReference type="SAM" id="Coils"/>
    </source>
</evidence>
<dbReference type="CDD" id="cd00214">
    <property type="entry name" value="Calpain_III"/>
    <property type="match status" value="1"/>
</dbReference>
<comment type="caution">
    <text evidence="17">The sequence shown here is derived from an EMBL/GenBank/DDBJ whole genome shotgun (WGS) entry which is preliminary data.</text>
</comment>
<dbReference type="PROSITE" id="PS00139">
    <property type="entry name" value="THIOL_PROTEASE_CYS"/>
    <property type="match status" value="1"/>
</dbReference>
<feature type="active site" evidence="12 13">
    <location>
        <position position="1504"/>
    </location>
</feature>
<evidence type="ECO:0000256" key="7">
    <source>
        <dbReference type="ARBA" id="ARBA00022807"/>
    </source>
</evidence>
<proteinExistence type="inferred from homology"/>
<dbReference type="EMBL" id="CAJNOR010000409">
    <property type="protein sequence ID" value="CAF0905775.1"/>
    <property type="molecule type" value="Genomic_DNA"/>
</dbReference>
<evidence type="ECO:0000256" key="3">
    <source>
        <dbReference type="ARBA" id="ARBA00022448"/>
    </source>
</evidence>
<dbReference type="InterPro" id="IPR001300">
    <property type="entry name" value="Peptidase_C2_calpain_cat"/>
</dbReference>
<evidence type="ECO:0000256" key="6">
    <source>
        <dbReference type="ARBA" id="ARBA00022801"/>
    </source>
</evidence>
<dbReference type="InterPro" id="IPR038765">
    <property type="entry name" value="Papain-like_cys_pep_sf"/>
</dbReference>
<feature type="transmembrane region" description="Helical" evidence="15">
    <location>
        <begin position="1400"/>
        <end position="1429"/>
    </location>
</feature>
<keyword evidence="6 13" id="KW-0378">Hydrolase</keyword>
<dbReference type="InterPro" id="IPR036213">
    <property type="entry name" value="Calpain_III_sf"/>
</dbReference>
<dbReference type="PANTHER" id="PTHR13800:SF12">
    <property type="entry name" value="TRANSIENT RECEPTOR POTENTIAL CATION CHANNEL SUBFAMILY M MEMBER-LIKE 2"/>
    <property type="match status" value="1"/>
</dbReference>
<feature type="domain" description="Calpain catalytic" evidence="16">
    <location>
        <begin position="1446"/>
        <end position="1768"/>
    </location>
</feature>
<dbReference type="Pfam" id="PF18139">
    <property type="entry name" value="LSDAT_euk"/>
    <property type="match status" value="1"/>
</dbReference>
<keyword evidence="5 15" id="KW-0812">Transmembrane</keyword>
<keyword evidence="3" id="KW-0813">Transport</keyword>
<dbReference type="InterPro" id="IPR000169">
    <property type="entry name" value="Pept_cys_AS"/>
</dbReference>
<dbReference type="SMART" id="SM00230">
    <property type="entry name" value="CysPc"/>
    <property type="match status" value="1"/>
</dbReference>
<evidence type="ECO:0000256" key="10">
    <source>
        <dbReference type="ARBA" id="ARBA00023136"/>
    </source>
</evidence>
<keyword evidence="4 13" id="KW-0645">Protease</keyword>
<dbReference type="InterPro" id="IPR050927">
    <property type="entry name" value="TRPM"/>
</dbReference>
<dbReference type="Gene3D" id="2.60.120.380">
    <property type="match status" value="1"/>
</dbReference>
<keyword evidence="18" id="KW-1185">Reference proteome</keyword>
<evidence type="ECO:0000313" key="18">
    <source>
        <dbReference type="Proteomes" id="UP000663828"/>
    </source>
</evidence>
<dbReference type="InterPro" id="IPR057366">
    <property type="entry name" value="TRPM-like"/>
</dbReference>
<dbReference type="SMART" id="SM00720">
    <property type="entry name" value="calpain_III"/>
    <property type="match status" value="1"/>
</dbReference>
<dbReference type="GO" id="GO:0004198">
    <property type="term" value="F:calcium-dependent cysteine-type endopeptidase activity"/>
    <property type="evidence" value="ECO:0007669"/>
    <property type="project" value="InterPro"/>
</dbReference>
<evidence type="ECO:0000313" key="17">
    <source>
        <dbReference type="EMBL" id="CAF0905775.1"/>
    </source>
</evidence>
<keyword evidence="10 15" id="KW-0472">Membrane</keyword>
<evidence type="ECO:0000259" key="16">
    <source>
        <dbReference type="PROSITE" id="PS50203"/>
    </source>
</evidence>
<dbReference type="PRINTS" id="PR00704">
    <property type="entry name" value="CALPAIN"/>
</dbReference>
<dbReference type="PROSITE" id="PS50203">
    <property type="entry name" value="CALPAIN_CAT"/>
    <property type="match status" value="1"/>
</dbReference>
<keyword evidence="9" id="KW-0406">Ion transport</keyword>
<dbReference type="SUPFAM" id="SSF49758">
    <property type="entry name" value="Calpain large subunit, middle domain (domain III)"/>
    <property type="match status" value="1"/>
</dbReference>
<feature type="coiled-coil region" evidence="14">
    <location>
        <begin position="1234"/>
        <end position="1265"/>
    </location>
</feature>
<feature type="active site" evidence="12 13">
    <location>
        <position position="1707"/>
    </location>
</feature>
<evidence type="ECO:0000256" key="5">
    <source>
        <dbReference type="ARBA" id="ARBA00022692"/>
    </source>
</evidence>
<feature type="transmembrane region" description="Helical" evidence="15">
    <location>
        <begin position="1046"/>
        <end position="1068"/>
    </location>
</feature>
<dbReference type="Pfam" id="PF01067">
    <property type="entry name" value="Calpain_III"/>
    <property type="match status" value="1"/>
</dbReference>
<name>A0A813ZWS7_ADIRI</name>
<accession>A0A813ZWS7</accession>
<keyword evidence="14" id="KW-0175">Coiled coil</keyword>
<evidence type="ECO:0000256" key="1">
    <source>
        <dbReference type="ARBA" id="ARBA00004141"/>
    </source>
</evidence>
<dbReference type="Pfam" id="PF25508">
    <property type="entry name" value="TRPM2"/>
    <property type="match status" value="1"/>
</dbReference>
<dbReference type="CDD" id="cd00044">
    <property type="entry name" value="CysPc"/>
    <property type="match status" value="1"/>
</dbReference>
<dbReference type="Gene3D" id="3.90.70.10">
    <property type="entry name" value="Cysteine proteinases"/>
    <property type="match status" value="1"/>
</dbReference>
<comment type="subcellular location">
    <subcellularLocation>
        <location evidence="1">Membrane</location>
        <topology evidence="1">Multi-pass membrane protein</topology>
    </subcellularLocation>
</comment>
<evidence type="ECO:0000256" key="8">
    <source>
        <dbReference type="ARBA" id="ARBA00022989"/>
    </source>
</evidence>
<feature type="active site" evidence="12 13">
    <location>
        <position position="1682"/>
    </location>
</feature>
<dbReference type="GO" id="GO:0005886">
    <property type="term" value="C:plasma membrane"/>
    <property type="evidence" value="ECO:0007669"/>
    <property type="project" value="TreeGrafter"/>
</dbReference>
<dbReference type="GO" id="GO:0099604">
    <property type="term" value="F:ligand-gated calcium channel activity"/>
    <property type="evidence" value="ECO:0007669"/>
    <property type="project" value="TreeGrafter"/>
</dbReference>
<dbReference type="Proteomes" id="UP000663828">
    <property type="component" value="Unassembled WGS sequence"/>
</dbReference>
<dbReference type="InterPro" id="IPR022683">
    <property type="entry name" value="Calpain_III"/>
</dbReference>
<evidence type="ECO:0000256" key="4">
    <source>
        <dbReference type="ARBA" id="ARBA00022670"/>
    </source>
</evidence>
<dbReference type="SUPFAM" id="SSF54001">
    <property type="entry name" value="Cysteine proteinases"/>
    <property type="match status" value="1"/>
</dbReference>
<evidence type="ECO:0000256" key="2">
    <source>
        <dbReference type="ARBA" id="ARBA00007623"/>
    </source>
</evidence>
<dbReference type="InterPro" id="IPR022684">
    <property type="entry name" value="Calpain_cysteine_protease"/>
</dbReference>
<feature type="transmembrane region" description="Helical" evidence="15">
    <location>
        <begin position="824"/>
        <end position="842"/>
    </location>
</feature>
<dbReference type="InterPro" id="IPR041491">
    <property type="entry name" value="TRPM_SLOG"/>
</dbReference>
<evidence type="ECO:0000256" key="12">
    <source>
        <dbReference type="PIRSR" id="PIRSR622684-1"/>
    </source>
</evidence>
<keyword evidence="7 13" id="KW-0788">Thiol protease</keyword>
<organism evidence="17 18">
    <name type="scientific">Adineta ricciae</name>
    <name type="common">Rotifer</name>
    <dbReference type="NCBI Taxonomy" id="249248"/>
    <lineage>
        <taxon>Eukaryota</taxon>
        <taxon>Metazoa</taxon>
        <taxon>Spiralia</taxon>
        <taxon>Gnathifera</taxon>
        <taxon>Rotifera</taxon>
        <taxon>Eurotatoria</taxon>
        <taxon>Bdelloidea</taxon>
        <taxon>Adinetida</taxon>
        <taxon>Adinetidae</taxon>
        <taxon>Adineta</taxon>
    </lineage>
</organism>
<evidence type="ECO:0000256" key="13">
    <source>
        <dbReference type="PROSITE-ProRule" id="PRU00239"/>
    </source>
</evidence>
<keyword evidence="8 15" id="KW-1133">Transmembrane helix</keyword>
<evidence type="ECO:0000256" key="11">
    <source>
        <dbReference type="ARBA" id="ARBA00023303"/>
    </source>
</evidence>
<dbReference type="Pfam" id="PF00648">
    <property type="entry name" value="Peptidase_C2"/>
    <property type="match status" value="1"/>
</dbReference>